<evidence type="ECO:0000256" key="11">
    <source>
        <dbReference type="ARBA" id="ARBA00048258"/>
    </source>
</evidence>
<dbReference type="GO" id="GO:0005829">
    <property type="term" value="C:cytosol"/>
    <property type="evidence" value="ECO:0007669"/>
    <property type="project" value="TreeGrafter"/>
</dbReference>
<gene>
    <name evidence="12" type="ORF">VNO80_07097</name>
</gene>
<evidence type="ECO:0000256" key="3">
    <source>
        <dbReference type="ARBA" id="ARBA00012219"/>
    </source>
</evidence>
<keyword evidence="13" id="KW-1185">Reference proteome</keyword>
<evidence type="ECO:0000256" key="8">
    <source>
        <dbReference type="ARBA" id="ARBA00022840"/>
    </source>
</evidence>
<accession>A0AAN9NIL8</accession>
<dbReference type="AlphaFoldDB" id="A0AAN9NIL8"/>
<proteinExistence type="inferred from homology"/>
<dbReference type="Gene3D" id="3.30.1300.10">
    <property type="entry name" value="Pantoate-beta-alanine ligase, C-terminal domain"/>
    <property type="match status" value="1"/>
</dbReference>
<dbReference type="PANTHER" id="PTHR21299">
    <property type="entry name" value="CYTIDYLATE KINASE/PANTOATE-BETA-ALANINE LIGASE"/>
    <property type="match status" value="1"/>
</dbReference>
<dbReference type="FunFam" id="3.30.1300.10:FF:000001">
    <property type="entry name" value="Pantothenate synthetase"/>
    <property type="match status" value="1"/>
</dbReference>
<comment type="similarity">
    <text evidence="2">Belongs to the pantothenate synthetase family.</text>
</comment>
<sequence>MATTTPKVISDKNQMRNWSRSMRAQGKLIGFVPTMGLLHMGHLSLVSKARSLCHVVAVSIYVNPAQYAPSDNISPYPSDFHADLRKLAALPSGVDVVFHPRNLYDYGEDGGDVAVDVDGSGHESWVRVEKLQAGLCGKSRPVFFRGVATVVTKLFNIVEPDVAVFGKKDYQQWRIIQRMVRDLDFSIKVIGVEIVRESDGLAMSSRNMNLSPEEREKALSVSKSLLKAKSAAEDGKVHCEELKNVAIQCITDAGGRVDYAEFVDQNNLGIVEQMKGPVVFCIAAWFGKVRLIDNMEINFSKDV</sequence>
<evidence type="ECO:0000256" key="6">
    <source>
        <dbReference type="ARBA" id="ARBA00022655"/>
    </source>
</evidence>
<evidence type="ECO:0000256" key="9">
    <source>
        <dbReference type="ARBA" id="ARBA00029902"/>
    </source>
</evidence>
<dbReference type="CDD" id="cd00560">
    <property type="entry name" value="PanC"/>
    <property type="match status" value="1"/>
</dbReference>
<dbReference type="EMBL" id="JAYMYR010000003">
    <property type="protein sequence ID" value="KAK7373681.1"/>
    <property type="molecule type" value="Genomic_DNA"/>
</dbReference>
<dbReference type="NCBIfam" id="TIGR00018">
    <property type="entry name" value="panC"/>
    <property type="match status" value="1"/>
</dbReference>
<evidence type="ECO:0000256" key="10">
    <source>
        <dbReference type="ARBA" id="ARBA00032806"/>
    </source>
</evidence>
<evidence type="ECO:0000256" key="5">
    <source>
        <dbReference type="ARBA" id="ARBA00022598"/>
    </source>
</evidence>
<comment type="catalytic activity">
    <reaction evidence="11">
        <text>(R)-pantoate + beta-alanine + ATP = (R)-pantothenate + AMP + diphosphate + H(+)</text>
        <dbReference type="Rhea" id="RHEA:10912"/>
        <dbReference type="ChEBI" id="CHEBI:15378"/>
        <dbReference type="ChEBI" id="CHEBI:15980"/>
        <dbReference type="ChEBI" id="CHEBI:29032"/>
        <dbReference type="ChEBI" id="CHEBI:30616"/>
        <dbReference type="ChEBI" id="CHEBI:33019"/>
        <dbReference type="ChEBI" id="CHEBI:57966"/>
        <dbReference type="ChEBI" id="CHEBI:456215"/>
        <dbReference type="EC" id="6.3.2.1"/>
    </reaction>
</comment>
<comment type="caution">
    <text evidence="12">The sequence shown here is derived from an EMBL/GenBank/DDBJ whole genome shotgun (WGS) entry which is preliminary data.</text>
</comment>
<evidence type="ECO:0000313" key="12">
    <source>
        <dbReference type="EMBL" id="KAK7373681.1"/>
    </source>
</evidence>
<dbReference type="Proteomes" id="UP001374584">
    <property type="component" value="Unassembled WGS sequence"/>
</dbReference>
<evidence type="ECO:0000313" key="13">
    <source>
        <dbReference type="Proteomes" id="UP001374584"/>
    </source>
</evidence>
<evidence type="ECO:0000256" key="4">
    <source>
        <dbReference type="ARBA" id="ARBA00015647"/>
    </source>
</evidence>
<keyword evidence="8" id="KW-0067">ATP-binding</keyword>
<dbReference type="GO" id="GO:0005524">
    <property type="term" value="F:ATP binding"/>
    <property type="evidence" value="ECO:0007669"/>
    <property type="project" value="UniProtKB-KW"/>
</dbReference>
<dbReference type="GO" id="GO:0004592">
    <property type="term" value="F:pantoate-beta-alanine ligase activity"/>
    <property type="evidence" value="ECO:0007669"/>
    <property type="project" value="UniProtKB-EC"/>
</dbReference>
<evidence type="ECO:0000256" key="2">
    <source>
        <dbReference type="ARBA" id="ARBA00009256"/>
    </source>
</evidence>
<keyword evidence="6" id="KW-0566">Pantothenate biosynthesis</keyword>
<dbReference type="InterPro" id="IPR014729">
    <property type="entry name" value="Rossmann-like_a/b/a_fold"/>
</dbReference>
<keyword evidence="7" id="KW-0547">Nucleotide-binding</keyword>
<evidence type="ECO:0000256" key="1">
    <source>
        <dbReference type="ARBA" id="ARBA00004990"/>
    </source>
</evidence>
<evidence type="ECO:0000256" key="7">
    <source>
        <dbReference type="ARBA" id="ARBA00022741"/>
    </source>
</evidence>
<dbReference type="Gene3D" id="3.40.50.620">
    <property type="entry name" value="HUPs"/>
    <property type="match status" value="1"/>
</dbReference>
<dbReference type="InterPro" id="IPR042176">
    <property type="entry name" value="Pantoate_ligase_C"/>
</dbReference>
<dbReference type="SUPFAM" id="SSF52374">
    <property type="entry name" value="Nucleotidylyl transferase"/>
    <property type="match status" value="1"/>
</dbReference>
<reference evidence="12 13" key="1">
    <citation type="submission" date="2024-01" db="EMBL/GenBank/DDBJ databases">
        <title>The genomes of 5 underutilized Papilionoideae crops provide insights into root nodulation and disease resistanc.</title>
        <authorList>
            <person name="Jiang F."/>
        </authorList>
    </citation>
    <scope>NUCLEOTIDE SEQUENCE [LARGE SCALE GENOMIC DNA]</scope>
    <source>
        <strain evidence="12">JINMINGXINNONG_FW02</strain>
        <tissue evidence="12">Leaves</tissue>
    </source>
</reference>
<dbReference type="PANTHER" id="PTHR21299:SF1">
    <property type="entry name" value="PANTOATE--BETA-ALANINE LIGASE"/>
    <property type="match status" value="1"/>
</dbReference>
<dbReference type="Pfam" id="PF02569">
    <property type="entry name" value="Pantoate_ligase"/>
    <property type="match status" value="1"/>
</dbReference>
<protein>
    <recommendedName>
        <fullName evidence="4">Pantoate--beta-alanine ligase</fullName>
        <ecNumber evidence="3">6.3.2.1</ecNumber>
    </recommendedName>
    <alternativeName>
        <fullName evidence="10">Pantoate-activating enzyme</fullName>
    </alternativeName>
    <alternativeName>
        <fullName evidence="9">Pantothenate synthetase</fullName>
    </alternativeName>
</protein>
<keyword evidence="5" id="KW-0436">Ligase</keyword>
<dbReference type="EC" id="6.3.2.1" evidence="3"/>
<organism evidence="12 13">
    <name type="scientific">Phaseolus coccineus</name>
    <name type="common">Scarlet runner bean</name>
    <name type="synonym">Phaseolus multiflorus</name>
    <dbReference type="NCBI Taxonomy" id="3886"/>
    <lineage>
        <taxon>Eukaryota</taxon>
        <taxon>Viridiplantae</taxon>
        <taxon>Streptophyta</taxon>
        <taxon>Embryophyta</taxon>
        <taxon>Tracheophyta</taxon>
        <taxon>Spermatophyta</taxon>
        <taxon>Magnoliopsida</taxon>
        <taxon>eudicotyledons</taxon>
        <taxon>Gunneridae</taxon>
        <taxon>Pentapetalae</taxon>
        <taxon>rosids</taxon>
        <taxon>fabids</taxon>
        <taxon>Fabales</taxon>
        <taxon>Fabaceae</taxon>
        <taxon>Papilionoideae</taxon>
        <taxon>50 kb inversion clade</taxon>
        <taxon>NPAAA clade</taxon>
        <taxon>indigoferoid/millettioid clade</taxon>
        <taxon>Phaseoleae</taxon>
        <taxon>Phaseolus</taxon>
    </lineage>
</organism>
<comment type="pathway">
    <text evidence="1">Cofactor biosynthesis; (R)-pantothenate biosynthesis; (R)-pantothenate from (R)-pantoate and beta-alanine: step 1/1.</text>
</comment>
<dbReference type="GO" id="GO:0015940">
    <property type="term" value="P:pantothenate biosynthetic process"/>
    <property type="evidence" value="ECO:0007669"/>
    <property type="project" value="UniProtKB-KW"/>
</dbReference>
<dbReference type="HAMAP" id="MF_00158">
    <property type="entry name" value="PanC"/>
    <property type="match status" value="1"/>
</dbReference>
<dbReference type="InterPro" id="IPR003721">
    <property type="entry name" value="Pantoate_ligase"/>
</dbReference>
<name>A0AAN9NIL8_PHACN</name>